<dbReference type="Gene3D" id="3.30.70.3550">
    <property type="entry name" value="Leucyl/phenylalanyl-tRNA-protein transferase, N-terminal domain"/>
    <property type="match status" value="1"/>
</dbReference>
<dbReference type="NCBIfam" id="TIGR00667">
    <property type="entry name" value="aat"/>
    <property type="match status" value="1"/>
</dbReference>
<dbReference type="InterPro" id="IPR042221">
    <property type="entry name" value="Leu/Phe-tRNA_Trfase_N"/>
</dbReference>
<dbReference type="EC" id="2.3.2.6" evidence="4"/>
<keyword evidence="1 4" id="KW-0963">Cytoplasm</keyword>
<comment type="catalytic activity">
    <reaction evidence="4">
        <text>N-terminal L-arginyl-[protein] + L-leucyl-tRNA(Leu) = N-terminal L-leucyl-L-arginyl-[protein] + tRNA(Leu) + H(+)</text>
        <dbReference type="Rhea" id="RHEA:50416"/>
        <dbReference type="Rhea" id="RHEA-COMP:9613"/>
        <dbReference type="Rhea" id="RHEA-COMP:9622"/>
        <dbReference type="Rhea" id="RHEA-COMP:12672"/>
        <dbReference type="Rhea" id="RHEA-COMP:12673"/>
        <dbReference type="ChEBI" id="CHEBI:15378"/>
        <dbReference type="ChEBI" id="CHEBI:64719"/>
        <dbReference type="ChEBI" id="CHEBI:78442"/>
        <dbReference type="ChEBI" id="CHEBI:78494"/>
        <dbReference type="ChEBI" id="CHEBI:133044"/>
        <dbReference type="EC" id="2.3.2.6"/>
    </reaction>
</comment>
<dbReference type="GO" id="GO:0030163">
    <property type="term" value="P:protein catabolic process"/>
    <property type="evidence" value="ECO:0007669"/>
    <property type="project" value="UniProtKB-UniRule"/>
</dbReference>
<dbReference type="RefSeq" id="WP_178934377.1">
    <property type="nucleotide sequence ID" value="NZ_JACBAZ010000011.1"/>
</dbReference>
<comment type="subcellular location">
    <subcellularLocation>
        <location evidence="4">Cytoplasm</location>
    </subcellularLocation>
</comment>
<evidence type="ECO:0000256" key="2">
    <source>
        <dbReference type="ARBA" id="ARBA00022679"/>
    </source>
</evidence>
<evidence type="ECO:0000256" key="1">
    <source>
        <dbReference type="ARBA" id="ARBA00022490"/>
    </source>
</evidence>
<dbReference type="EMBL" id="JACBAZ010000011">
    <property type="protein sequence ID" value="NWK57373.1"/>
    <property type="molecule type" value="Genomic_DNA"/>
</dbReference>
<comment type="function">
    <text evidence="4">Functions in the N-end rule pathway of protein degradation where it conjugates Leu, Phe and, less efficiently, Met from aminoacyl-tRNAs to the N-termini of proteins containing an N-terminal arginine or lysine.</text>
</comment>
<dbReference type="GO" id="GO:0005737">
    <property type="term" value="C:cytoplasm"/>
    <property type="evidence" value="ECO:0007669"/>
    <property type="project" value="UniProtKB-SubCell"/>
</dbReference>
<comment type="catalytic activity">
    <reaction evidence="4">
        <text>N-terminal L-lysyl-[protein] + L-leucyl-tRNA(Leu) = N-terminal L-leucyl-L-lysyl-[protein] + tRNA(Leu) + H(+)</text>
        <dbReference type="Rhea" id="RHEA:12340"/>
        <dbReference type="Rhea" id="RHEA-COMP:9613"/>
        <dbReference type="Rhea" id="RHEA-COMP:9622"/>
        <dbReference type="Rhea" id="RHEA-COMP:12670"/>
        <dbReference type="Rhea" id="RHEA-COMP:12671"/>
        <dbReference type="ChEBI" id="CHEBI:15378"/>
        <dbReference type="ChEBI" id="CHEBI:65249"/>
        <dbReference type="ChEBI" id="CHEBI:78442"/>
        <dbReference type="ChEBI" id="CHEBI:78494"/>
        <dbReference type="ChEBI" id="CHEBI:133043"/>
        <dbReference type="EC" id="2.3.2.6"/>
    </reaction>
</comment>
<name>A0A851GIP8_9BACT</name>
<evidence type="ECO:0000256" key="4">
    <source>
        <dbReference type="HAMAP-Rule" id="MF_00688"/>
    </source>
</evidence>
<dbReference type="PANTHER" id="PTHR30098">
    <property type="entry name" value="LEUCYL/PHENYLALANYL-TRNA--PROTEIN TRANSFERASE"/>
    <property type="match status" value="1"/>
</dbReference>
<proteinExistence type="inferred from homology"/>
<dbReference type="Gene3D" id="3.40.630.70">
    <property type="entry name" value="Leucyl/phenylalanyl-tRNA-protein transferase, C-terminal domain"/>
    <property type="match status" value="1"/>
</dbReference>
<dbReference type="PANTHER" id="PTHR30098:SF2">
    <property type="entry name" value="LEUCYL_PHENYLALANYL-TRNA--PROTEIN TRANSFERASE"/>
    <property type="match status" value="1"/>
</dbReference>
<dbReference type="InterPro" id="IPR042203">
    <property type="entry name" value="Leu/Phe-tRNA_Trfase_C"/>
</dbReference>
<dbReference type="InterPro" id="IPR004616">
    <property type="entry name" value="Leu/Phe-tRNA_Trfase"/>
</dbReference>
<evidence type="ECO:0000313" key="5">
    <source>
        <dbReference type="EMBL" id="NWK57373.1"/>
    </source>
</evidence>
<dbReference type="HAMAP" id="MF_00688">
    <property type="entry name" value="Leu_Phe_trans"/>
    <property type="match status" value="1"/>
</dbReference>
<gene>
    <name evidence="4" type="primary">aat</name>
    <name evidence="5" type="ORF">HW115_17265</name>
</gene>
<reference evidence="5 6" key="1">
    <citation type="submission" date="2020-07" db="EMBL/GenBank/DDBJ databases">
        <title>Roseicoccus Jingziensis gen. nov., sp. nov., isolated from coastal seawater.</title>
        <authorList>
            <person name="Feng X."/>
        </authorList>
    </citation>
    <scope>NUCLEOTIDE SEQUENCE [LARGE SCALE GENOMIC DNA]</scope>
    <source>
        <strain evidence="5 6">N1E253</strain>
    </source>
</reference>
<keyword evidence="2 4" id="KW-0808">Transferase</keyword>
<comment type="caution">
    <text evidence="5">The sequence shown here is derived from an EMBL/GenBank/DDBJ whole genome shotgun (WGS) entry which is preliminary data.</text>
</comment>
<evidence type="ECO:0000256" key="3">
    <source>
        <dbReference type="ARBA" id="ARBA00023315"/>
    </source>
</evidence>
<dbReference type="Pfam" id="PF03588">
    <property type="entry name" value="Leu_Phe_trans"/>
    <property type="match status" value="1"/>
</dbReference>
<keyword evidence="3 4" id="KW-0012">Acyltransferase</keyword>
<sequence>MMESISAEVLLGAYSKGVFPMAEDGEICWYSPEKRGVIPLDERFHVSKNLQRTLKKGVFRVSMNKAFREVMLACADREETWIDEVILESYCELHELGFGVSVESWDQDGLQGGLYGVALGRAFFGESMFSRKTDASKVALVYLVEWLRQKDFILLDTQWMTDHLRQFGGYELARDAYHCQLADALECLRG</sequence>
<dbReference type="SUPFAM" id="SSF55729">
    <property type="entry name" value="Acyl-CoA N-acyltransferases (Nat)"/>
    <property type="match status" value="1"/>
</dbReference>
<dbReference type="AlphaFoldDB" id="A0A851GIP8"/>
<protein>
    <recommendedName>
        <fullName evidence="4">Leucyl/phenylalanyl-tRNA--protein transferase</fullName>
        <ecNumber evidence="4">2.3.2.6</ecNumber>
    </recommendedName>
    <alternativeName>
        <fullName evidence="4">L/F-transferase</fullName>
    </alternativeName>
    <alternativeName>
        <fullName evidence="4">Leucyltransferase</fullName>
    </alternativeName>
    <alternativeName>
        <fullName evidence="4">Phenyalanyltransferase</fullName>
    </alternativeName>
</protein>
<evidence type="ECO:0000313" key="6">
    <source>
        <dbReference type="Proteomes" id="UP000557872"/>
    </source>
</evidence>
<comment type="similarity">
    <text evidence="4">Belongs to the L/F-transferase family.</text>
</comment>
<dbReference type="GO" id="GO:0008914">
    <property type="term" value="F:leucyl-tRNA--protein transferase activity"/>
    <property type="evidence" value="ECO:0007669"/>
    <property type="project" value="UniProtKB-UniRule"/>
</dbReference>
<keyword evidence="6" id="KW-1185">Reference proteome</keyword>
<comment type="catalytic activity">
    <reaction evidence="4">
        <text>L-phenylalanyl-tRNA(Phe) + an N-terminal L-alpha-aminoacyl-[protein] = an N-terminal L-phenylalanyl-L-alpha-aminoacyl-[protein] + tRNA(Phe)</text>
        <dbReference type="Rhea" id="RHEA:43632"/>
        <dbReference type="Rhea" id="RHEA-COMP:9668"/>
        <dbReference type="Rhea" id="RHEA-COMP:9699"/>
        <dbReference type="Rhea" id="RHEA-COMP:10636"/>
        <dbReference type="Rhea" id="RHEA-COMP:10637"/>
        <dbReference type="ChEBI" id="CHEBI:78442"/>
        <dbReference type="ChEBI" id="CHEBI:78531"/>
        <dbReference type="ChEBI" id="CHEBI:78597"/>
        <dbReference type="ChEBI" id="CHEBI:83561"/>
        <dbReference type="EC" id="2.3.2.6"/>
    </reaction>
</comment>
<dbReference type="InterPro" id="IPR016181">
    <property type="entry name" value="Acyl_CoA_acyltransferase"/>
</dbReference>
<organism evidence="5 6">
    <name type="scientific">Oceaniferula marina</name>
    <dbReference type="NCBI Taxonomy" id="2748318"/>
    <lineage>
        <taxon>Bacteria</taxon>
        <taxon>Pseudomonadati</taxon>
        <taxon>Verrucomicrobiota</taxon>
        <taxon>Verrucomicrobiia</taxon>
        <taxon>Verrucomicrobiales</taxon>
        <taxon>Verrucomicrobiaceae</taxon>
        <taxon>Oceaniferula</taxon>
    </lineage>
</organism>
<dbReference type="Proteomes" id="UP000557872">
    <property type="component" value="Unassembled WGS sequence"/>
</dbReference>
<accession>A0A851GIP8</accession>